<dbReference type="AlphaFoldDB" id="A0A1M4ZY01"/>
<keyword evidence="3" id="KW-1185">Reference proteome</keyword>
<dbReference type="OrthoDB" id="1109828at2"/>
<dbReference type="EMBL" id="FQUM01000004">
    <property type="protein sequence ID" value="SHF22963.1"/>
    <property type="molecule type" value="Genomic_DNA"/>
</dbReference>
<feature type="signal peptide" evidence="1">
    <location>
        <begin position="1"/>
        <end position="22"/>
    </location>
</feature>
<keyword evidence="1" id="KW-0732">Signal</keyword>
<dbReference type="InterPro" id="IPR041662">
    <property type="entry name" value="SusD-like_2"/>
</dbReference>
<dbReference type="Gene3D" id="1.25.40.390">
    <property type="match status" value="2"/>
</dbReference>
<reference evidence="2 3" key="1">
    <citation type="submission" date="2016-11" db="EMBL/GenBank/DDBJ databases">
        <authorList>
            <person name="Jaros S."/>
            <person name="Januszkiewicz K."/>
            <person name="Wedrychowicz H."/>
        </authorList>
    </citation>
    <scope>NUCLEOTIDE SEQUENCE [LARGE SCALE GENOMIC DNA]</scope>
    <source>
        <strain evidence="2 3">DSM 26910</strain>
    </source>
</reference>
<dbReference type="Proteomes" id="UP000184164">
    <property type="component" value="Unassembled WGS sequence"/>
</dbReference>
<sequence length="576" mass="65145">MKKLLIYFVACLIVVLSFSCQDELRIDERQTSFDVNYFTYSRYQLTTAIVNISKSYGQALLNERNGQAALYFMDCYGGDQITGYYSGYQSSWGMENSNPYTNEFRTLAAMRELAENEGNTATVAAADILKCFVSAYLTEKYGDVPFSQAVQGREGELFPEFDSQKEIYESMFAMLDNAIDILSNPESKGLPSDHDVLYNGDKSKWVKFANSLKFRLMVHSFKAFESEGVNLSSKMQAIADGHDYMSAIEDNASIVFQGTESKDSWYLQTKWGTGNDFTEQKPTKYLIDNMVSLDDPRMYVIFAPALSPLSNQTDTVSEDVLINGFSYGITYYPVSDPRVEPSWLVASGKDLNGNTVDIPYELDAKWFGTPTPITVQNIYGGAALPGTNGFYDNRRITGFSRLIAQTNDDRLRAVLMEASEMMFLLAESRHNGWISSGNVEDYYQQGIKLSFERWHITNGVKPETHEGTEEIVEDFDAYYAKPEVALNGSDADLDKIALQKWLSLLMTNHAEAFTEVRRTQKPNFVFALAPSYSPYTYPFRYTYPLDEESNNRENYNAAVSLLGGKDLPSSKMWIFD</sequence>
<dbReference type="RefSeq" id="WP_073001093.1">
    <property type="nucleotide sequence ID" value="NZ_FQUM01000004.1"/>
</dbReference>
<dbReference type="Pfam" id="PF12741">
    <property type="entry name" value="SusD-like"/>
    <property type="match status" value="1"/>
</dbReference>
<feature type="chain" id="PRO_5012657498" evidence="1">
    <location>
        <begin position="23"/>
        <end position="576"/>
    </location>
</feature>
<dbReference type="PROSITE" id="PS51257">
    <property type="entry name" value="PROKAR_LIPOPROTEIN"/>
    <property type="match status" value="1"/>
</dbReference>
<organism evidence="2 3">
    <name type="scientific">Mariniphaga anaerophila</name>
    <dbReference type="NCBI Taxonomy" id="1484053"/>
    <lineage>
        <taxon>Bacteria</taxon>
        <taxon>Pseudomonadati</taxon>
        <taxon>Bacteroidota</taxon>
        <taxon>Bacteroidia</taxon>
        <taxon>Marinilabiliales</taxon>
        <taxon>Prolixibacteraceae</taxon>
        <taxon>Mariniphaga</taxon>
    </lineage>
</organism>
<evidence type="ECO:0000313" key="2">
    <source>
        <dbReference type="EMBL" id="SHF22963.1"/>
    </source>
</evidence>
<dbReference type="InterPro" id="IPR011990">
    <property type="entry name" value="TPR-like_helical_dom_sf"/>
</dbReference>
<dbReference type="InterPro" id="IPR024302">
    <property type="entry name" value="SusD-like"/>
</dbReference>
<gene>
    <name evidence="2" type="ORF">SAMN05444274_104111</name>
</gene>
<dbReference type="STRING" id="1484053.SAMN05444274_104111"/>
<accession>A0A1M4ZY01</accession>
<dbReference type="Pfam" id="PF12771">
    <property type="entry name" value="SusD-like_2"/>
    <property type="match status" value="1"/>
</dbReference>
<evidence type="ECO:0000256" key="1">
    <source>
        <dbReference type="SAM" id="SignalP"/>
    </source>
</evidence>
<name>A0A1M4ZY01_9BACT</name>
<dbReference type="SUPFAM" id="SSF48452">
    <property type="entry name" value="TPR-like"/>
    <property type="match status" value="1"/>
</dbReference>
<proteinExistence type="predicted"/>
<protein>
    <submittedName>
        <fullName evidence="2">Starch-binding associating with outer membrane</fullName>
    </submittedName>
</protein>
<evidence type="ECO:0000313" key="3">
    <source>
        <dbReference type="Proteomes" id="UP000184164"/>
    </source>
</evidence>